<protein>
    <submittedName>
        <fullName evidence="1">Uncharacterized protein</fullName>
    </submittedName>
</protein>
<organism evidence="1">
    <name type="scientific">uncultured Pseudonocardia sp</name>
    <dbReference type="NCBI Taxonomy" id="211455"/>
    <lineage>
        <taxon>Bacteria</taxon>
        <taxon>Bacillati</taxon>
        <taxon>Actinomycetota</taxon>
        <taxon>Actinomycetes</taxon>
        <taxon>Pseudonocardiales</taxon>
        <taxon>Pseudonocardiaceae</taxon>
        <taxon>Pseudonocardia</taxon>
        <taxon>environmental samples</taxon>
    </lineage>
</organism>
<evidence type="ECO:0000313" key="1">
    <source>
        <dbReference type="EMBL" id="CAA9434018.1"/>
    </source>
</evidence>
<sequence>MFEVRFFRYASVPAPEPEPEPEGFYVVGLNGEPAGSDPVGIARLKQQALAHANGLG</sequence>
<name>A0A6J4Q3W6_9PSEU</name>
<proteinExistence type="predicted"/>
<dbReference type="AlphaFoldDB" id="A0A6J4Q3W6"/>
<gene>
    <name evidence="1" type="ORF">AVDCRST_MAG66-3446</name>
</gene>
<dbReference type="EMBL" id="CADCUS010000495">
    <property type="protein sequence ID" value="CAA9434018.1"/>
    <property type="molecule type" value="Genomic_DNA"/>
</dbReference>
<reference evidence="1" key="1">
    <citation type="submission" date="2020-02" db="EMBL/GenBank/DDBJ databases">
        <authorList>
            <person name="Meier V. D."/>
        </authorList>
    </citation>
    <scope>NUCLEOTIDE SEQUENCE</scope>
    <source>
        <strain evidence="1">AVDCRST_MAG66</strain>
    </source>
</reference>
<accession>A0A6J4Q3W6</accession>